<accession>A0ABQ3U9B5</accession>
<dbReference type="EMBL" id="BNEK01000005">
    <property type="protein sequence ID" value="GHJ32195.1"/>
    <property type="molecule type" value="Genomic_DNA"/>
</dbReference>
<comment type="caution">
    <text evidence="2">The sequence shown here is derived from an EMBL/GenBank/DDBJ whole genome shotgun (WGS) entry which is preliminary data.</text>
</comment>
<reference evidence="2" key="1">
    <citation type="submission" date="2024-05" db="EMBL/GenBank/DDBJ databases">
        <title>Whole genome shotgun sequence of Streptomyces hygroscopicus NBRC 113678.</title>
        <authorList>
            <person name="Komaki H."/>
            <person name="Tamura T."/>
        </authorList>
    </citation>
    <scope>NUCLEOTIDE SEQUENCE</scope>
    <source>
        <strain evidence="2">N11-34</strain>
    </source>
</reference>
<name>A0ABQ3U9B5_STRHY</name>
<gene>
    <name evidence="2" type="ORF">TPA0910_66280</name>
</gene>
<proteinExistence type="predicted"/>
<keyword evidence="3" id="KW-1185">Reference proteome</keyword>
<organism evidence="2 3">
    <name type="scientific">Streptomyces hygroscopicus</name>
    <dbReference type="NCBI Taxonomy" id="1912"/>
    <lineage>
        <taxon>Bacteria</taxon>
        <taxon>Bacillati</taxon>
        <taxon>Actinomycetota</taxon>
        <taxon>Actinomycetes</taxon>
        <taxon>Kitasatosporales</taxon>
        <taxon>Streptomycetaceae</taxon>
        <taxon>Streptomyces</taxon>
        <taxon>Streptomyces violaceusniger group</taxon>
    </lineage>
</organism>
<dbReference type="Proteomes" id="UP001054854">
    <property type="component" value="Unassembled WGS sequence"/>
</dbReference>
<evidence type="ECO:0000313" key="3">
    <source>
        <dbReference type="Proteomes" id="UP001054854"/>
    </source>
</evidence>
<evidence type="ECO:0000313" key="2">
    <source>
        <dbReference type="EMBL" id="GHJ32195.1"/>
    </source>
</evidence>
<feature type="compositionally biased region" description="Low complexity" evidence="1">
    <location>
        <begin position="68"/>
        <end position="89"/>
    </location>
</feature>
<evidence type="ECO:0000256" key="1">
    <source>
        <dbReference type="SAM" id="MobiDB-lite"/>
    </source>
</evidence>
<protein>
    <submittedName>
        <fullName evidence="2">Uncharacterized protein</fullName>
    </submittedName>
</protein>
<feature type="region of interest" description="Disordered" evidence="1">
    <location>
        <begin position="68"/>
        <end position="116"/>
    </location>
</feature>
<sequence>MDDMAGRAACPIRDLQVDDRGRSLPASLMLTTGPITVPAVYPFMCPCAATPQCVPGYVRTAPGRFGPRRQPAVAPATRTAVAARRQAPRGLRTLPSPRRLPSDAPSGPCGRYDARP</sequence>